<name>A0A7W5BA56_9BURK</name>
<evidence type="ECO:0000313" key="1">
    <source>
        <dbReference type="EMBL" id="MBB3119020.1"/>
    </source>
</evidence>
<sequence>MSNRKSLPCVDLTKTAFSLRFQQLQEALNDSLRRRGPPLEAVLQAQDRMILRLEGWIDSLADLHMWAKSDIDLFRHTLDTNRKVYRLKTLELHNVAVSDVEKDDLERALHLTMGKILTNRTGLAYSLPSSGPH</sequence>
<accession>A0A7W5BA56</accession>
<gene>
    <name evidence="1" type="ORF">FHS03_002071</name>
</gene>
<protein>
    <submittedName>
        <fullName evidence="1">Uncharacterized protein</fullName>
    </submittedName>
</protein>
<dbReference type="AlphaFoldDB" id="A0A7W5BA56"/>
<comment type="caution">
    <text evidence="1">The sequence shown here is derived from an EMBL/GenBank/DDBJ whole genome shotgun (WGS) entry which is preliminary data.</text>
</comment>
<evidence type="ECO:0000313" key="2">
    <source>
        <dbReference type="Proteomes" id="UP000541535"/>
    </source>
</evidence>
<reference evidence="1 2" key="1">
    <citation type="submission" date="2020-08" db="EMBL/GenBank/DDBJ databases">
        <title>Genomic Encyclopedia of Type Strains, Phase III (KMG-III): the genomes of soil and plant-associated and newly described type strains.</title>
        <authorList>
            <person name="Whitman W."/>
        </authorList>
    </citation>
    <scope>NUCLEOTIDE SEQUENCE [LARGE SCALE GENOMIC DNA]</scope>
    <source>
        <strain evidence="1 2">CECT 8897</strain>
    </source>
</reference>
<organism evidence="1 2">
    <name type="scientific">Pseudoduganella violacea</name>
    <dbReference type="NCBI Taxonomy" id="1715466"/>
    <lineage>
        <taxon>Bacteria</taxon>
        <taxon>Pseudomonadati</taxon>
        <taxon>Pseudomonadota</taxon>
        <taxon>Betaproteobacteria</taxon>
        <taxon>Burkholderiales</taxon>
        <taxon>Oxalobacteraceae</taxon>
        <taxon>Telluria group</taxon>
        <taxon>Pseudoduganella</taxon>
    </lineage>
</organism>
<dbReference type="EMBL" id="JACHXD010000005">
    <property type="protein sequence ID" value="MBB3119020.1"/>
    <property type="molecule type" value="Genomic_DNA"/>
</dbReference>
<dbReference type="Proteomes" id="UP000541535">
    <property type="component" value="Unassembled WGS sequence"/>
</dbReference>
<proteinExistence type="predicted"/>
<dbReference type="RefSeq" id="WP_183440901.1">
    <property type="nucleotide sequence ID" value="NZ_JACHXD010000005.1"/>
</dbReference>
<keyword evidence="2" id="KW-1185">Reference proteome</keyword>